<keyword evidence="2" id="KW-0812">Transmembrane</keyword>
<feature type="transmembrane region" description="Helical" evidence="2">
    <location>
        <begin position="81"/>
        <end position="104"/>
    </location>
</feature>
<evidence type="ECO:0008006" key="4">
    <source>
        <dbReference type="Google" id="ProtNLM"/>
    </source>
</evidence>
<dbReference type="AlphaFoldDB" id="A0A6J4NVL1"/>
<evidence type="ECO:0000313" key="3">
    <source>
        <dbReference type="EMBL" id="CAA9393663.1"/>
    </source>
</evidence>
<feature type="transmembrane region" description="Helical" evidence="2">
    <location>
        <begin position="110"/>
        <end position="132"/>
    </location>
</feature>
<protein>
    <recommendedName>
        <fullName evidence="4">Integral membrane protein</fullName>
    </recommendedName>
</protein>
<name>A0A6J4NVL1_9ACTN</name>
<gene>
    <name evidence="3" type="ORF">AVDCRST_MAG60-1704</name>
</gene>
<sequence length="164" mass="16921">MSGSTVSPGGGGRDRSITDPIPPAEPLEGSHATYEKGEVSSIGALISDISTDLTTLLRQEVALAKAEATQSATKAGKAGGFLAGAGIAAHFLLLFLSLALWWALGDLLDSPGWAFVIVAVIWGIVAAVLAAIGRKQLKQMTGLERSVDTAKRVPDALKGNEATR</sequence>
<dbReference type="Pfam" id="PF07332">
    <property type="entry name" value="Phage_holin_3_6"/>
    <property type="match status" value="1"/>
</dbReference>
<evidence type="ECO:0000256" key="2">
    <source>
        <dbReference type="SAM" id="Phobius"/>
    </source>
</evidence>
<dbReference type="EMBL" id="CADCUN010000182">
    <property type="protein sequence ID" value="CAA9393663.1"/>
    <property type="molecule type" value="Genomic_DNA"/>
</dbReference>
<proteinExistence type="predicted"/>
<keyword evidence="2" id="KW-0472">Membrane</keyword>
<dbReference type="InterPro" id="IPR009937">
    <property type="entry name" value="Phage_holin_3_6"/>
</dbReference>
<reference evidence="3" key="1">
    <citation type="submission" date="2020-02" db="EMBL/GenBank/DDBJ databases">
        <authorList>
            <person name="Meier V. D."/>
        </authorList>
    </citation>
    <scope>NUCLEOTIDE SEQUENCE</scope>
    <source>
        <strain evidence="3">AVDCRST_MAG60</strain>
    </source>
</reference>
<organism evidence="3">
    <name type="scientific">uncultured Nocardioides sp</name>
    <dbReference type="NCBI Taxonomy" id="198441"/>
    <lineage>
        <taxon>Bacteria</taxon>
        <taxon>Bacillati</taxon>
        <taxon>Actinomycetota</taxon>
        <taxon>Actinomycetes</taxon>
        <taxon>Propionibacteriales</taxon>
        <taxon>Nocardioidaceae</taxon>
        <taxon>Nocardioides</taxon>
        <taxon>environmental samples</taxon>
    </lineage>
</organism>
<keyword evidence="2" id="KW-1133">Transmembrane helix</keyword>
<accession>A0A6J4NVL1</accession>
<feature type="region of interest" description="Disordered" evidence="1">
    <location>
        <begin position="1"/>
        <end position="30"/>
    </location>
</feature>
<evidence type="ECO:0000256" key="1">
    <source>
        <dbReference type="SAM" id="MobiDB-lite"/>
    </source>
</evidence>